<evidence type="ECO:0000256" key="4">
    <source>
        <dbReference type="ARBA" id="ARBA00022801"/>
    </source>
</evidence>
<proteinExistence type="inferred from homology"/>
<keyword evidence="4" id="KW-0378">Hydrolase</keyword>
<evidence type="ECO:0000313" key="8">
    <source>
        <dbReference type="EMBL" id="RRT68959.1"/>
    </source>
</evidence>
<organism evidence="8 9">
    <name type="scientific">Ensete ventricosum</name>
    <name type="common">Abyssinian banana</name>
    <name type="synonym">Musa ensete</name>
    <dbReference type="NCBI Taxonomy" id="4639"/>
    <lineage>
        <taxon>Eukaryota</taxon>
        <taxon>Viridiplantae</taxon>
        <taxon>Streptophyta</taxon>
        <taxon>Embryophyta</taxon>
        <taxon>Tracheophyta</taxon>
        <taxon>Spermatophyta</taxon>
        <taxon>Magnoliopsida</taxon>
        <taxon>Liliopsida</taxon>
        <taxon>Zingiberales</taxon>
        <taxon>Musaceae</taxon>
        <taxon>Ensete</taxon>
    </lineage>
</organism>
<dbReference type="GO" id="GO:0004222">
    <property type="term" value="F:metalloendopeptidase activity"/>
    <property type="evidence" value="ECO:0007669"/>
    <property type="project" value="InterPro"/>
</dbReference>
<dbReference type="Pfam" id="PF01457">
    <property type="entry name" value="Peptidase_M8"/>
    <property type="match status" value="2"/>
</dbReference>
<keyword evidence="5 7" id="KW-0862">Zinc</keyword>
<gene>
    <name evidence="8" type="ORF">B296_00011524</name>
</gene>
<dbReference type="Gene3D" id="3.90.132.10">
    <property type="entry name" value="Leishmanolysin , domain 2"/>
    <property type="match status" value="1"/>
</dbReference>
<dbReference type="InterPro" id="IPR001577">
    <property type="entry name" value="Peptidase_M8"/>
</dbReference>
<evidence type="ECO:0000313" key="9">
    <source>
        <dbReference type="Proteomes" id="UP000287651"/>
    </source>
</evidence>
<dbReference type="GO" id="GO:0006508">
    <property type="term" value="P:proteolysis"/>
    <property type="evidence" value="ECO:0007669"/>
    <property type="project" value="UniProtKB-KW"/>
</dbReference>
<name>A0A426ZY47_ENSVE</name>
<evidence type="ECO:0000256" key="1">
    <source>
        <dbReference type="ARBA" id="ARBA00005860"/>
    </source>
</evidence>
<sequence>MEIGQYLQIVDGVADSDLVLLVTTRPTTGNTLAWAVACERDQWGRAIAGFDPHAFAHFRDERKRRRSQVTVQVMDEKLGRMVTRIVLPRVVMRARYHYGVSSHWEKRLLMNEIMTGSVDTRSVVSRMTLALLEDSGWYQANYSMADRLDWGRNQGTEFVTSPCNHWKGAYHCNTTQLSGCTYNREAEGYCPIVSYNGDLPKWAQYFPQANKGIDHVQEIVVDMVRAIQMVSVSAKVAILALTAPPVFFPLFA</sequence>
<comment type="similarity">
    <text evidence="1">Belongs to the peptidase M8 family.</text>
</comment>
<dbReference type="SUPFAM" id="SSF55486">
    <property type="entry name" value="Metalloproteases ('zincins'), catalytic domain"/>
    <property type="match status" value="1"/>
</dbReference>
<comment type="cofactor">
    <cofactor evidence="7">
        <name>Zn(2+)</name>
        <dbReference type="ChEBI" id="CHEBI:29105"/>
    </cofactor>
    <text evidence="7">Binds 1 zinc ion per subunit.</text>
</comment>
<dbReference type="Proteomes" id="UP000287651">
    <property type="component" value="Unassembled WGS sequence"/>
</dbReference>
<dbReference type="FunFam" id="3.90.132.10:FF:000001">
    <property type="entry name" value="leishmanolysin-like peptidase isoform X2"/>
    <property type="match status" value="1"/>
</dbReference>
<evidence type="ECO:0008006" key="10">
    <source>
        <dbReference type="Google" id="ProtNLM"/>
    </source>
</evidence>
<dbReference type="GO" id="GO:0005737">
    <property type="term" value="C:cytoplasm"/>
    <property type="evidence" value="ECO:0007669"/>
    <property type="project" value="TreeGrafter"/>
</dbReference>
<dbReference type="PANTHER" id="PTHR10942:SF0">
    <property type="entry name" value="LEISHMANOLYSIN-LIKE PEPTIDASE"/>
    <property type="match status" value="1"/>
</dbReference>
<feature type="binding site" evidence="7">
    <location>
        <position position="103"/>
    </location>
    <ligand>
        <name>Zn(2+)</name>
        <dbReference type="ChEBI" id="CHEBI:29105"/>
        <note>catalytic</note>
    </ligand>
</feature>
<dbReference type="EMBL" id="AMZH03004523">
    <property type="protein sequence ID" value="RRT68959.1"/>
    <property type="molecule type" value="Genomic_DNA"/>
</dbReference>
<keyword evidence="6 7" id="KW-0482">Metalloprotease</keyword>
<keyword evidence="3 7" id="KW-0479">Metal-binding</keyword>
<dbReference type="GO" id="GO:0046872">
    <property type="term" value="F:metal ion binding"/>
    <property type="evidence" value="ECO:0007669"/>
    <property type="project" value="UniProtKB-KW"/>
</dbReference>
<dbReference type="GO" id="GO:0016020">
    <property type="term" value="C:membrane"/>
    <property type="evidence" value="ECO:0007669"/>
    <property type="project" value="InterPro"/>
</dbReference>
<dbReference type="Gene3D" id="3.10.170.20">
    <property type="match status" value="1"/>
</dbReference>
<dbReference type="PANTHER" id="PTHR10942">
    <property type="entry name" value="LEISHMANOLYSIN-LIKE PEPTIDASE"/>
    <property type="match status" value="1"/>
</dbReference>
<protein>
    <recommendedName>
        <fullName evidence="10">Leishmanolysin-like peptidase</fullName>
    </recommendedName>
</protein>
<evidence type="ECO:0000256" key="2">
    <source>
        <dbReference type="ARBA" id="ARBA00022670"/>
    </source>
</evidence>
<comment type="caution">
    <text evidence="8">The sequence shown here is derived from an EMBL/GenBank/DDBJ whole genome shotgun (WGS) entry which is preliminary data.</text>
</comment>
<dbReference type="Gene3D" id="2.10.55.10">
    <property type="entry name" value="Leishmanolysin domain 3"/>
    <property type="match status" value="1"/>
</dbReference>
<dbReference type="GO" id="GO:0007155">
    <property type="term" value="P:cell adhesion"/>
    <property type="evidence" value="ECO:0007669"/>
    <property type="project" value="InterPro"/>
</dbReference>
<reference evidence="8 9" key="1">
    <citation type="journal article" date="2014" name="Agronomy (Basel)">
        <title>A Draft Genome Sequence for Ensete ventricosum, the Drought-Tolerant Tree Against Hunger.</title>
        <authorList>
            <person name="Harrison J."/>
            <person name="Moore K.A."/>
            <person name="Paszkiewicz K."/>
            <person name="Jones T."/>
            <person name="Grant M."/>
            <person name="Ambacheew D."/>
            <person name="Muzemil S."/>
            <person name="Studholme D.J."/>
        </authorList>
    </citation>
    <scope>NUCLEOTIDE SEQUENCE [LARGE SCALE GENOMIC DNA]</scope>
</reference>
<evidence type="ECO:0000256" key="3">
    <source>
        <dbReference type="ARBA" id="ARBA00022723"/>
    </source>
</evidence>
<evidence type="ECO:0000256" key="7">
    <source>
        <dbReference type="PIRSR" id="PIRSR601577-2"/>
    </source>
</evidence>
<evidence type="ECO:0000256" key="5">
    <source>
        <dbReference type="ARBA" id="ARBA00022833"/>
    </source>
</evidence>
<evidence type="ECO:0000256" key="6">
    <source>
        <dbReference type="ARBA" id="ARBA00023049"/>
    </source>
</evidence>
<keyword evidence="2" id="KW-0645">Protease</keyword>
<dbReference type="AlphaFoldDB" id="A0A426ZY47"/>
<accession>A0A426ZY47</accession>